<dbReference type="InterPro" id="IPR050639">
    <property type="entry name" value="SSR_resolvase"/>
</dbReference>
<dbReference type="GO" id="GO:0003677">
    <property type="term" value="F:DNA binding"/>
    <property type="evidence" value="ECO:0007669"/>
    <property type="project" value="InterPro"/>
</dbReference>
<dbReference type="Proteomes" id="UP000535890">
    <property type="component" value="Unassembled WGS sequence"/>
</dbReference>
<evidence type="ECO:0000256" key="1">
    <source>
        <dbReference type="SAM" id="MobiDB-lite"/>
    </source>
</evidence>
<name>A0A7Y9J7S2_9PSEU</name>
<dbReference type="RefSeq" id="WP_179795239.1">
    <property type="nucleotide sequence ID" value="NZ_BAABHP010000025.1"/>
</dbReference>
<dbReference type="CDD" id="cd00338">
    <property type="entry name" value="Ser_Recombinase"/>
    <property type="match status" value="1"/>
</dbReference>
<evidence type="ECO:0000259" key="2">
    <source>
        <dbReference type="PROSITE" id="PS51736"/>
    </source>
</evidence>
<dbReference type="PANTHER" id="PTHR30461:SF23">
    <property type="entry name" value="DNA RECOMBINASE-RELATED"/>
    <property type="match status" value="1"/>
</dbReference>
<dbReference type="PANTHER" id="PTHR30461">
    <property type="entry name" value="DNA-INVERTASE FROM LAMBDOID PROPHAGE"/>
    <property type="match status" value="1"/>
</dbReference>
<evidence type="ECO:0000313" key="5">
    <source>
        <dbReference type="Proteomes" id="UP000535890"/>
    </source>
</evidence>
<protein>
    <submittedName>
        <fullName evidence="4">DNA invertase Pin-like site-specific DNA recombinase</fullName>
    </submittedName>
</protein>
<feature type="region of interest" description="Disordered" evidence="1">
    <location>
        <begin position="479"/>
        <end position="514"/>
    </location>
</feature>
<dbReference type="GO" id="GO:0000150">
    <property type="term" value="F:DNA strand exchange activity"/>
    <property type="evidence" value="ECO:0007669"/>
    <property type="project" value="InterPro"/>
</dbReference>
<dbReference type="PROSITE" id="PS51736">
    <property type="entry name" value="RECOMBINASES_3"/>
    <property type="match status" value="1"/>
</dbReference>
<feature type="domain" description="Recombinase" evidence="3">
    <location>
        <begin position="167"/>
        <end position="289"/>
    </location>
</feature>
<dbReference type="InterPro" id="IPR011109">
    <property type="entry name" value="DNA_bind_recombinase_dom"/>
</dbReference>
<organism evidence="4 5">
    <name type="scientific">Actinomycetospora corticicola</name>
    <dbReference type="NCBI Taxonomy" id="663602"/>
    <lineage>
        <taxon>Bacteria</taxon>
        <taxon>Bacillati</taxon>
        <taxon>Actinomycetota</taxon>
        <taxon>Actinomycetes</taxon>
        <taxon>Pseudonocardiales</taxon>
        <taxon>Pseudonocardiaceae</taxon>
        <taxon>Actinomycetospora</taxon>
    </lineage>
</organism>
<dbReference type="InterPro" id="IPR006119">
    <property type="entry name" value="Resolv_N"/>
</dbReference>
<keyword evidence="5" id="KW-1185">Reference proteome</keyword>
<dbReference type="Pfam" id="PF00239">
    <property type="entry name" value="Resolvase"/>
    <property type="match status" value="1"/>
</dbReference>
<dbReference type="Gene3D" id="3.40.50.1390">
    <property type="entry name" value="Resolvase, N-terminal catalytic domain"/>
    <property type="match status" value="1"/>
</dbReference>
<accession>A0A7Y9J7S2</accession>
<dbReference type="PROSITE" id="PS51737">
    <property type="entry name" value="RECOMBINASE_DNA_BIND"/>
    <property type="match status" value="1"/>
</dbReference>
<dbReference type="SUPFAM" id="SSF53041">
    <property type="entry name" value="Resolvase-like"/>
    <property type="match status" value="1"/>
</dbReference>
<evidence type="ECO:0000313" key="4">
    <source>
        <dbReference type="EMBL" id="NYD37689.1"/>
    </source>
</evidence>
<dbReference type="AlphaFoldDB" id="A0A7Y9J7S2"/>
<proteinExistence type="predicted"/>
<evidence type="ECO:0000259" key="3">
    <source>
        <dbReference type="PROSITE" id="PS51737"/>
    </source>
</evidence>
<comment type="caution">
    <text evidence="4">The sequence shown here is derived from an EMBL/GenBank/DDBJ whole genome shotgun (WGS) entry which is preliminary data.</text>
</comment>
<gene>
    <name evidence="4" type="ORF">BJ983_003791</name>
</gene>
<dbReference type="Gene3D" id="3.90.1750.20">
    <property type="entry name" value="Putative Large Serine Recombinase, Chain B, Domain 2"/>
    <property type="match status" value="1"/>
</dbReference>
<reference evidence="4 5" key="1">
    <citation type="submission" date="2020-07" db="EMBL/GenBank/DDBJ databases">
        <title>Sequencing the genomes of 1000 actinobacteria strains.</title>
        <authorList>
            <person name="Klenk H.-P."/>
        </authorList>
    </citation>
    <scope>NUCLEOTIDE SEQUENCE [LARGE SCALE GENOMIC DNA]</scope>
    <source>
        <strain evidence="4 5">DSM 45772</strain>
    </source>
</reference>
<dbReference type="Pfam" id="PF07508">
    <property type="entry name" value="Recombinase"/>
    <property type="match status" value="1"/>
</dbReference>
<dbReference type="SMART" id="SM00857">
    <property type="entry name" value="Resolvase"/>
    <property type="match status" value="1"/>
</dbReference>
<sequence length="514" mass="56744">MSALLTALRVVLYLRISSDRDGDALGVERQREDCLNRAEREGWTVVGEYVDNDKGASTKSTKKRPEYDRMIGDARAGKFDVILGYSASRLTRRPKEYETLIELSERHKVRIRTVASGDADFSTADGRAVARTIAAWDAAEAERIGERVSRKVRENVKAGKFLGGRRPFGFESDGVTIRESEAEEIRNATATVLRGGSLRSIALDLNTRGVKTSAGKDWSPLAVRDLLRRPRNSGMVKYAPTEWDEDDNGNKVRKVNRSHAAVGKASWDAIVTEDERLAVVAILEDPKRKTSPGNQPSYLGSSIYLCGVCGSKVRTSASGGRATRYVCNGGKGTGPNHLSRNADKTDALVNAEMVEWLTAFIGVNKLMASKPGASVTPEWSRLTTELTAVQARATELQEDYADGYMSRAEFRSAVDRNRDREAQIREEMDRLTAPSNRLPMFDNVKTPGEVPEKWEALSIEEKRKVVGSALQVSILPTEKRGPVFDPESVQVTPKLNPLTLVGEPNVPEHDHTDK</sequence>
<dbReference type="InterPro" id="IPR036162">
    <property type="entry name" value="Resolvase-like_N_sf"/>
</dbReference>
<dbReference type="InterPro" id="IPR038109">
    <property type="entry name" value="DNA_bind_recomb_sf"/>
</dbReference>
<feature type="domain" description="Resolvase/invertase-type recombinase catalytic" evidence="2">
    <location>
        <begin position="9"/>
        <end position="159"/>
    </location>
</feature>
<dbReference type="EMBL" id="JACCBN010000001">
    <property type="protein sequence ID" value="NYD37689.1"/>
    <property type="molecule type" value="Genomic_DNA"/>
</dbReference>